<dbReference type="PANTHER" id="PTHR42718:SF9">
    <property type="entry name" value="MAJOR FACILITATOR SUPERFAMILY MULTIDRUG TRANSPORTER MFSC"/>
    <property type="match status" value="1"/>
</dbReference>
<sequence length="560" mass="61137">MIDRHTFLKFIPRLNILGLNIVSFSNNSDNNSNNNNNNNNPNNDININNNDINNNNNNDINNNNNNDINNNNNNDINNNINNNNNTNNNSNNQNVDDSGILKKESSKNLIVFLAALTSFITAFSTSAIAVALPDIANQFSINAILQNWLATSFLLAIAIFSVPFGKLAGKYGLKKFFILGLIIFFLGSVGASFSFSAYSLIFFRVIQGIAAAMLNISSLAMVTEALPPKERGKGIGITISSVYIGLTLAPVVGGILTKNLGWPSIFYVTLPLIIIPLAILLLKVKNEWITGKNDSFDFIGTIIYSIGILLFMYGFTILNEILGVFLTVFGLVLLIGFAFWELRQKFPVFHIEFFKNLKFSSSTLAALISYLATFIVTYILNYHLQYIRDMDPQTTGLILIVTPALMALIAPFSGRLSDKIEPQKLASLGMGFVTVAIFILIFLNESTPLYVIIIAMILQGIGYGIFSSPNTNSIMGSVPRKFASLASATVSTVRVIGQTMSLGMLTVIFAVIMGSVPIVPQYFPLLIQSSQIACIISTGLCFIAVIASLVGMKSGKKMIS</sequence>
<dbReference type="PANTHER" id="PTHR42718">
    <property type="entry name" value="MAJOR FACILITATOR SUPERFAMILY MULTIDRUG TRANSPORTER MFSC"/>
    <property type="match status" value="1"/>
</dbReference>
<protein>
    <submittedName>
        <fullName evidence="9">Riboflavin transporter RibZ</fullName>
    </submittedName>
</protein>
<feature type="transmembrane region" description="Helical" evidence="7">
    <location>
        <begin position="363"/>
        <end position="384"/>
    </location>
</feature>
<feature type="transmembrane region" description="Helical" evidence="7">
    <location>
        <begin position="262"/>
        <end position="284"/>
    </location>
</feature>
<evidence type="ECO:0000256" key="3">
    <source>
        <dbReference type="ARBA" id="ARBA00022692"/>
    </source>
</evidence>
<evidence type="ECO:0000256" key="5">
    <source>
        <dbReference type="ARBA" id="ARBA00023136"/>
    </source>
</evidence>
<feature type="transmembrane region" description="Helical" evidence="7">
    <location>
        <begin position="396"/>
        <end position="413"/>
    </location>
</feature>
<feature type="transmembrane region" description="Helical" evidence="7">
    <location>
        <begin position="425"/>
        <end position="443"/>
    </location>
</feature>
<dbReference type="Gene3D" id="1.20.1250.20">
    <property type="entry name" value="MFS general substrate transporter like domains"/>
    <property type="match status" value="2"/>
</dbReference>
<comment type="subcellular location">
    <subcellularLocation>
        <location evidence="1">Membrane</location>
        <topology evidence="1">Multi-pass membrane protein</topology>
    </subcellularLocation>
</comment>
<feature type="transmembrane region" description="Helical" evidence="7">
    <location>
        <begin position="449"/>
        <end position="466"/>
    </location>
</feature>
<gene>
    <name evidence="9" type="primary">ribZ_4</name>
    <name evidence="9" type="ORF">SDC9_21428</name>
</gene>
<keyword evidence="4 7" id="KW-1133">Transmembrane helix</keyword>
<dbReference type="PROSITE" id="PS50850">
    <property type="entry name" value="MFS"/>
    <property type="match status" value="1"/>
</dbReference>
<evidence type="ECO:0000256" key="1">
    <source>
        <dbReference type="ARBA" id="ARBA00004141"/>
    </source>
</evidence>
<dbReference type="InterPro" id="IPR011701">
    <property type="entry name" value="MFS"/>
</dbReference>
<feature type="transmembrane region" description="Helical" evidence="7">
    <location>
        <begin position="321"/>
        <end position="342"/>
    </location>
</feature>
<feature type="transmembrane region" description="Helical" evidence="7">
    <location>
        <begin position="201"/>
        <end position="222"/>
    </location>
</feature>
<dbReference type="Pfam" id="PF07690">
    <property type="entry name" value="MFS_1"/>
    <property type="match status" value="2"/>
</dbReference>
<dbReference type="EMBL" id="VSSQ01000090">
    <property type="protein sequence ID" value="MPL75602.1"/>
    <property type="molecule type" value="Genomic_DNA"/>
</dbReference>
<feature type="transmembrane region" description="Helical" evidence="7">
    <location>
        <begin position="529"/>
        <end position="550"/>
    </location>
</feature>
<feature type="region of interest" description="Disordered" evidence="6">
    <location>
        <begin position="30"/>
        <end position="98"/>
    </location>
</feature>
<evidence type="ECO:0000256" key="7">
    <source>
        <dbReference type="SAM" id="Phobius"/>
    </source>
</evidence>
<dbReference type="InterPro" id="IPR036259">
    <property type="entry name" value="MFS_trans_sf"/>
</dbReference>
<dbReference type="CDD" id="cd17321">
    <property type="entry name" value="MFS_MMR_MDR_like"/>
    <property type="match status" value="1"/>
</dbReference>
<keyword evidence="3 7" id="KW-0812">Transmembrane</keyword>
<dbReference type="GO" id="GO:0016020">
    <property type="term" value="C:membrane"/>
    <property type="evidence" value="ECO:0007669"/>
    <property type="project" value="UniProtKB-SubCell"/>
</dbReference>
<feature type="transmembrane region" description="Helical" evidence="7">
    <location>
        <begin position="144"/>
        <end position="164"/>
    </location>
</feature>
<dbReference type="InterPro" id="IPR020846">
    <property type="entry name" value="MFS_dom"/>
</dbReference>
<evidence type="ECO:0000256" key="6">
    <source>
        <dbReference type="SAM" id="MobiDB-lite"/>
    </source>
</evidence>
<dbReference type="AlphaFoldDB" id="A0A644U9V4"/>
<organism evidence="9">
    <name type="scientific">bioreactor metagenome</name>
    <dbReference type="NCBI Taxonomy" id="1076179"/>
    <lineage>
        <taxon>unclassified sequences</taxon>
        <taxon>metagenomes</taxon>
        <taxon>ecological metagenomes</taxon>
    </lineage>
</organism>
<dbReference type="GO" id="GO:0022857">
    <property type="term" value="F:transmembrane transporter activity"/>
    <property type="evidence" value="ECO:0007669"/>
    <property type="project" value="InterPro"/>
</dbReference>
<feature type="transmembrane region" description="Helical" evidence="7">
    <location>
        <begin position="176"/>
        <end position="195"/>
    </location>
</feature>
<evidence type="ECO:0000256" key="4">
    <source>
        <dbReference type="ARBA" id="ARBA00022989"/>
    </source>
</evidence>
<reference evidence="9" key="1">
    <citation type="submission" date="2019-08" db="EMBL/GenBank/DDBJ databases">
        <authorList>
            <person name="Kucharzyk K."/>
            <person name="Murdoch R.W."/>
            <person name="Higgins S."/>
            <person name="Loffler F."/>
        </authorList>
    </citation>
    <scope>NUCLEOTIDE SEQUENCE</scope>
</reference>
<comment type="caution">
    <text evidence="9">The sequence shown here is derived from an EMBL/GenBank/DDBJ whole genome shotgun (WGS) entry which is preliminary data.</text>
</comment>
<feature type="transmembrane region" description="Helical" evidence="7">
    <location>
        <begin position="234"/>
        <end position="256"/>
    </location>
</feature>
<feature type="transmembrane region" description="Helical" evidence="7">
    <location>
        <begin position="109"/>
        <end position="132"/>
    </location>
</feature>
<evidence type="ECO:0000259" key="8">
    <source>
        <dbReference type="PROSITE" id="PS50850"/>
    </source>
</evidence>
<accession>A0A644U9V4</accession>
<feature type="domain" description="Major facilitator superfamily (MFS) profile" evidence="8">
    <location>
        <begin position="110"/>
        <end position="556"/>
    </location>
</feature>
<evidence type="ECO:0000256" key="2">
    <source>
        <dbReference type="ARBA" id="ARBA00022448"/>
    </source>
</evidence>
<dbReference type="PRINTS" id="PR01036">
    <property type="entry name" value="TCRTETB"/>
</dbReference>
<dbReference type="SUPFAM" id="SSF103473">
    <property type="entry name" value="MFS general substrate transporter"/>
    <property type="match status" value="1"/>
</dbReference>
<proteinExistence type="predicted"/>
<name>A0A644U9V4_9ZZZZ</name>
<keyword evidence="5 7" id="KW-0472">Membrane</keyword>
<feature type="transmembrane region" description="Helical" evidence="7">
    <location>
        <begin position="296"/>
        <end position="315"/>
    </location>
</feature>
<evidence type="ECO:0000313" key="9">
    <source>
        <dbReference type="EMBL" id="MPL75602.1"/>
    </source>
</evidence>
<feature type="compositionally biased region" description="Low complexity" evidence="6">
    <location>
        <begin position="30"/>
        <end position="92"/>
    </location>
</feature>
<keyword evidence="2" id="KW-0813">Transport</keyword>